<accession>A0A1V1H0N2</accession>
<name>A0A1V1H0N2_ORYPU</name>
<evidence type="ECO:0000256" key="1">
    <source>
        <dbReference type="SAM" id="MobiDB-lite"/>
    </source>
</evidence>
<sequence length="61" mass="5747">MAGGGSGDTILGSGYGYSDGVASWGSGSVGHGSGWGESTGGCDDNDGSGGVSCSELGRQWG</sequence>
<gene>
    <name evidence="2" type="primary">OP_Ba0021N11.26</name>
</gene>
<protein>
    <submittedName>
        <fullName evidence="2">Uncharacterized protein</fullName>
    </submittedName>
</protein>
<feature type="region of interest" description="Disordered" evidence="1">
    <location>
        <begin position="26"/>
        <end position="61"/>
    </location>
</feature>
<organism evidence="2">
    <name type="scientific">Oryza punctata</name>
    <name type="common">Red rice</name>
    <dbReference type="NCBI Taxonomy" id="4537"/>
    <lineage>
        <taxon>Eukaryota</taxon>
        <taxon>Viridiplantae</taxon>
        <taxon>Streptophyta</taxon>
        <taxon>Embryophyta</taxon>
        <taxon>Tracheophyta</taxon>
        <taxon>Spermatophyta</taxon>
        <taxon>Magnoliopsida</taxon>
        <taxon>Liliopsida</taxon>
        <taxon>Poales</taxon>
        <taxon>Poaceae</taxon>
        <taxon>BOP clade</taxon>
        <taxon>Oryzoideae</taxon>
        <taxon>Oryzeae</taxon>
        <taxon>Oryzinae</taxon>
        <taxon>Oryza</taxon>
    </lineage>
</organism>
<dbReference type="AlphaFoldDB" id="A0A1V1H0N2"/>
<feature type="compositionally biased region" description="Gly residues" evidence="1">
    <location>
        <begin position="27"/>
        <end position="39"/>
    </location>
</feature>
<proteinExistence type="predicted"/>
<reference evidence="2" key="1">
    <citation type="submission" date="2009-05" db="EMBL/GenBank/DDBJ databases">
        <title>Oryza sativa Japonica Group genomic DNA, chromosome 6, BAC clone:KMK0024M20, cultivar:Khau Mac Kho.</title>
        <authorList>
            <person name="Matsumoto T."/>
            <person name="Wu J."/>
            <person name="Kanamori H."/>
        </authorList>
    </citation>
    <scope>NUCLEOTIDE SEQUENCE</scope>
    <source>
        <strain evidence="2">IRGC 105690</strain>
    </source>
</reference>
<dbReference type="EMBL" id="AP011465">
    <property type="protein sequence ID" value="BAX24909.1"/>
    <property type="molecule type" value="Genomic_DNA"/>
</dbReference>
<evidence type="ECO:0000313" key="2">
    <source>
        <dbReference type="EMBL" id="BAX24909.1"/>
    </source>
</evidence>